<reference evidence="1" key="1">
    <citation type="submission" date="2014-09" db="EMBL/GenBank/DDBJ databases">
        <authorList>
            <person name="Magalhaes I.L.F."/>
            <person name="Oliveira U."/>
            <person name="Santos F.R."/>
            <person name="Vidigal T.H.D.A."/>
            <person name="Brescovit A.D."/>
            <person name="Santos A.J."/>
        </authorList>
    </citation>
    <scope>NUCLEOTIDE SEQUENCE</scope>
    <source>
        <tissue evidence="1">Shoot tissue taken approximately 20 cm above the soil surface</tissue>
    </source>
</reference>
<dbReference type="EMBL" id="GBRH01210624">
    <property type="protein sequence ID" value="JAD87271.1"/>
    <property type="molecule type" value="Transcribed_RNA"/>
</dbReference>
<sequence length="60" mass="6629">MKCIIANQDQLTSVLFSVRSCQGVNLPNLLIKLFLKLMSRTLQRAMGFLVLTSSSVQSKG</sequence>
<accession>A0A0A9DHG2</accession>
<proteinExistence type="predicted"/>
<evidence type="ECO:0000313" key="1">
    <source>
        <dbReference type="EMBL" id="JAD87271.1"/>
    </source>
</evidence>
<name>A0A0A9DHG2_ARUDO</name>
<protein>
    <submittedName>
        <fullName evidence="1">Uncharacterized protein</fullName>
    </submittedName>
</protein>
<organism evidence="1">
    <name type="scientific">Arundo donax</name>
    <name type="common">Giant reed</name>
    <name type="synonym">Donax arundinaceus</name>
    <dbReference type="NCBI Taxonomy" id="35708"/>
    <lineage>
        <taxon>Eukaryota</taxon>
        <taxon>Viridiplantae</taxon>
        <taxon>Streptophyta</taxon>
        <taxon>Embryophyta</taxon>
        <taxon>Tracheophyta</taxon>
        <taxon>Spermatophyta</taxon>
        <taxon>Magnoliopsida</taxon>
        <taxon>Liliopsida</taxon>
        <taxon>Poales</taxon>
        <taxon>Poaceae</taxon>
        <taxon>PACMAD clade</taxon>
        <taxon>Arundinoideae</taxon>
        <taxon>Arundineae</taxon>
        <taxon>Arundo</taxon>
    </lineage>
</organism>
<dbReference type="AlphaFoldDB" id="A0A0A9DHG2"/>
<reference evidence="1" key="2">
    <citation type="journal article" date="2015" name="Data Brief">
        <title>Shoot transcriptome of the giant reed, Arundo donax.</title>
        <authorList>
            <person name="Barrero R.A."/>
            <person name="Guerrero F.D."/>
            <person name="Moolhuijzen P."/>
            <person name="Goolsby J.A."/>
            <person name="Tidwell J."/>
            <person name="Bellgard S.E."/>
            <person name="Bellgard M.I."/>
        </authorList>
    </citation>
    <scope>NUCLEOTIDE SEQUENCE</scope>
    <source>
        <tissue evidence="1">Shoot tissue taken approximately 20 cm above the soil surface</tissue>
    </source>
</reference>